<dbReference type="PANTHER" id="PTHR45943:SF1">
    <property type="entry name" value="E3 UBIQUITIN-PROTEIN LIGASE MYCBP2"/>
    <property type="match status" value="1"/>
</dbReference>
<sequence>MTCLMISKTDGNCKSFAGDEQEELSNQAVCLDPVYDVLWGYNPRSQEIHCYNVMISEAQDLQKIDSGYCNIFSPELAMPTRLGCQATRSHCALHILGCLDTLTVANQLKFSVSEESREKAAINKVYSKEDFTVVNRFESHGGGWGYSGHSVEAIRFMCDTDVLLGGLGLFGGRGGYLGRIKLYELGLEGGDNEGDGELLAETDETQFVCGAREKYAMLFDEPVQIHANFWYVAWARISGPSSDCGANGLGTVHTEDSVVFKFKSSRKSNNGTDINAGQIPQLLYKLPRRDSQTISRKTDQMDTAHILSTEFAHIVTPKSLEALLKLLEYSWSALHATVPTASGFKGEQEEVLSDLQRIVFISRACLRLLRTYVADVYPDGAMNLNNKKKISQESTELAECIGDARDLLRRILAEDLQTLKLRASLTEHQSMRRYRQMREAVLHECHTTFRTCFHAFYPTGHLKWWCLCDLLCQTDPIIKRRGNIPQNSHNVQGVSRLLAAVMEAMCHPAVKLTAIMPINCEPETEAVLRRHSMSIDDNTNAMARIGETHRYPVLASHMTCRMEEDSVPATPHITFKEVLDRLLMIVSVPVRQVLSKETPTFPNALVANTCALLATIIGELAATAMGLEMDINVSSRPMLVTPNRFMRCSNTYQWNTGAGSPDGIAFSVDKPGIVMAGICVYGGSGTYEFEVTVLKEEVCLNFSFYCAQKQG</sequence>
<evidence type="ECO:0000313" key="3">
    <source>
        <dbReference type="Proteomes" id="UP000735302"/>
    </source>
</evidence>
<dbReference type="AlphaFoldDB" id="A0AAV3YG41"/>
<accession>A0AAV3YG41</accession>
<dbReference type="InterPro" id="IPR012983">
    <property type="entry name" value="PHR"/>
</dbReference>
<keyword evidence="3" id="KW-1185">Reference proteome</keyword>
<dbReference type="Gene3D" id="2.60.120.820">
    <property type="entry name" value="PHR domain"/>
    <property type="match status" value="2"/>
</dbReference>
<feature type="domain" description="PHR" evidence="1">
    <location>
        <begin position="643"/>
        <end position="693"/>
    </location>
</feature>
<dbReference type="GO" id="GO:0061630">
    <property type="term" value="F:ubiquitin protein ligase activity"/>
    <property type="evidence" value="ECO:0007669"/>
    <property type="project" value="TreeGrafter"/>
</dbReference>
<dbReference type="GO" id="GO:0005634">
    <property type="term" value="C:nucleus"/>
    <property type="evidence" value="ECO:0007669"/>
    <property type="project" value="TreeGrafter"/>
</dbReference>
<proteinExistence type="predicted"/>
<feature type="domain" description="PHR" evidence="1">
    <location>
        <begin position="135"/>
        <end position="285"/>
    </location>
</feature>
<dbReference type="PANTHER" id="PTHR45943">
    <property type="entry name" value="E3 UBIQUITIN-PROTEIN LIGASE MYCBP2"/>
    <property type="match status" value="1"/>
</dbReference>
<reference evidence="2 3" key="1">
    <citation type="journal article" date="2021" name="Elife">
        <title>Chloroplast acquisition without the gene transfer in kleptoplastic sea slugs, Plakobranchus ocellatus.</title>
        <authorList>
            <person name="Maeda T."/>
            <person name="Takahashi S."/>
            <person name="Yoshida T."/>
            <person name="Shimamura S."/>
            <person name="Takaki Y."/>
            <person name="Nagai Y."/>
            <person name="Toyoda A."/>
            <person name="Suzuki Y."/>
            <person name="Arimoto A."/>
            <person name="Ishii H."/>
            <person name="Satoh N."/>
            <person name="Nishiyama T."/>
            <person name="Hasebe M."/>
            <person name="Maruyama T."/>
            <person name="Minagawa J."/>
            <person name="Obokata J."/>
            <person name="Shigenobu S."/>
        </authorList>
    </citation>
    <scope>NUCLEOTIDE SEQUENCE [LARGE SCALE GENOMIC DNA]</scope>
</reference>
<dbReference type="GO" id="GO:0008582">
    <property type="term" value="P:regulation of synaptic assembly at neuromuscular junction"/>
    <property type="evidence" value="ECO:0007669"/>
    <property type="project" value="TreeGrafter"/>
</dbReference>
<evidence type="ECO:0000259" key="1">
    <source>
        <dbReference type="Pfam" id="PF08005"/>
    </source>
</evidence>
<dbReference type="InterPro" id="IPR038648">
    <property type="entry name" value="PHR_sf"/>
</dbReference>
<dbReference type="GO" id="GO:0005886">
    <property type="term" value="C:plasma membrane"/>
    <property type="evidence" value="ECO:0007669"/>
    <property type="project" value="TreeGrafter"/>
</dbReference>
<name>A0AAV3YG41_9GAST</name>
<dbReference type="GO" id="GO:0007411">
    <property type="term" value="P:axon guidance"/>
    <property type="evidence" value="ECO:0007669"/>
    <property type="project" value="TreeGrafter"/>
</dbReference>
<organism evidence="2 3">
    <name type="scientific">Plakobranchus ocellatus</name>
    <dbReference type="NCBI Taxonomy" id="259542"/>
    <lineage>
        <taxon>Eukaryota</taxon>
        <taxon>Metazoa</taxon>
        <taxon>Spiralia</taxon>
        <taxon>Lophotrochozoa</taxon>
        <taxon>Mollusca</taxon>
        <taxon>Gastropoda</taxon>
        <taxon>Heterobranchia</taxon>
        <taxon>Euthyneura</taxon>
        <taxon>Panpulmonata</taxon>
        <taxon>Sacoglossa</taxon>
        <taxon>Placobranchoidea</taxon>
        <taxon>Plakobranchidae</taxon>
        <taxon>Plakobranchus</taxon>
    </lineage>
</organism>
<evidence type="ECO:0000313" key="2">
    <source>
        <dbReference type="EMBL" id="GFN82140.1"/>
    </source>
</evidence>
<comment type="caution">
    <text evidence="2">The sequence shown here is derived from an EMBL/GenBank/DDBJ whole genome shotgun (WGS) entry which is preliminary data.</text>
</comment>
<dbReference type="EMBL" id="BLXT01000976">
    <property type="protein sequence ID" value="GFN82140.1"/>
    <property type="molecule type" value="Genomic_DNA"/>
</dbReference>
<dbReference type="Pfam" id="PF08005">
    <property type="entry name" value="PHR"/>
    <property type="match status" value="2"/>
</dbReference>
<dbReference type="Proteomes" id="UP000735302">
    <property type="component" value="Unassembled WGS sequence"/>
</dbReference>
<gene>
    <name evidence="2" type="ORF">PoB_000864600</name>
</gene>
<protein>
    <submittedName>
        <fullName evidence="2">Myc binding protein 2</fullName>
    </submittedName>
</protein>